<dbReference type="Proteomes" id="UP000255277">
    <property type="component" value="Unassembled WGS sequence"/>
</dbReference>
<name>A0A0D0SQX0_STAGA</name>
<keyword evidence="4" id="KW-0175">Coiled coil</keyword>
<evidence type="ECO:0000313" key="7">
    <source>
        <dbReference type="Proteomes" id="UP000255277"/>
    </source>
</evidence>
<accession>A0A0D0SQX0</accession>
<dbReference type="Gene3D" id="3.40.50.300">
    <property type="entry name" value="P-loop containing nucleotide triphosphate hydrolases"/>
    <property type="match status" value="2"/>
</dbReference>
<dbReference type="STRING" id="1293.SH09_01585"/>
<reference evidence="6 7" key="1">
    <citation type="submission" date="2018-06" db="EMBL/GenBank/DDBJ databases">
        <authorList>
            <consortium name="Pathogen Informatics"/>
            <person name="Doyle S."/>
        </authorList>
    </citation>
    <scope>NUCLEOTIDE SEQUENCE [LARGE SCALE GENOMIC DNA]</scope>
    <source>
        <strain evidence="6 7">NCTC12195</strain>
    </source>
</reference>
<dbReference type="OrthoDB" id="9795626at2"/>
<evidence type="ECO:0000256" key="3">
    <source>
        <dbReference type="ARBA" id="ARBA00013368"/>
    </source>
</evidence>
<dbReference type="PANTHER" id="PTHR32114:SF2">
    <property type="entry name" value="ABC TRANSPORTER ABCH.3"/>
    <property type="match status" value="1"/>
</dbReference>
<dbReference type="RefSeq" id="WP_042737854.1">
    <property type="nucleotide sequence ID" value="NZ_BKAX01000006.1"/>
</dbReference>
<dbReference type="Proteomes" id="UP000321057">
    <property type="component" value="Unassembled WGS sequence"/>
</dbReference>
<dbReference type="EMBL" id="UHDK01000001">
    <property type="protein sequence ID" value="SUM30854.1"/>
    <property type="molecule type" value="Genomic_DNA"/>
</dbReference>
<organism evidence="6 7">
    <name type="scientific">Staphylococcus gallinarum</name>
    <dbReference type="NCBI Taxonomy" id="1293"/>
    <lineage>
        <taxon>Bacteria</taxon>
        <taxon>Bacillati</taxon>
        <taxon>Bacillota</taxon>
        <taxon>Bacilli</taxon>
        <taxon>Bacillales</taxon>
        <taxon>Staphylococcaceae</taxon>
        <taxon>Staphylococcus</taxon>
    </lineage>
</organism>
<reference evidence="5 8" key="2">
    <citation type="submission" date="2019-07" db="EMBL/GenBank/DDBJ databases">
        <title>Whole genome shotgun sequence of Staphylococcus gallinarum NBRC 109767.</title>
        <authorList>
            <person name="Hosoyama A."/>
            <person name="Uohara A."/>
            <person name="Ohji S."/>
            <person name="Ichikawa N."/>
        </authorList>
    </citation>
    <scope>NUCLEOTIDE SEQUENCE [LARGE SCALE GENOMIC DNA]</scope>
    <source>
        <strain evidence="5 8">NBRC 109767</strain>
    </source>
</reference>
<keyword evidence="8" id="KW-1185">Reference proteome</keyword>
<dbReference type="InterPro" id="IPR027417">
    <property type="entry name" value="P-loop_NTPase"/>
</dbReference>
<evidence type="ECO:0000256" key="1">
    <source>
        <dbReference type="ARBA" id="ARBA00006930"/>
    </source>
</evidence>
<sequence length="681" mass="78794">MKLIKMDLENFRQYYGKQSIEFAYQGDQNTTILFGENGKGKTGIYRAIMFVLFGSKKISQDADNEKIHLTNFKVLDETPGPSQSTVTLKFEHENQIYEIKRQMRAIKISSNSIQEQEGEVSLIEIDGETGNVKANALYDKQEINIKINKIISEDIKDFFLFDAEKIDTIAKADSNVRKEVKNAIFSLLQLDKIETAKTFVKETNKIVRHRISEGMKNGNANQLSHKISEIDKEVEEIRDILSKIEEDKQVMDEIIATHSLTLEKNKHIVETKNKIKEKEHQIDLLKKQLENSKIQLNRSLFETTPSLLLESIFDENKDYFDNFLGDNKVSIPKELLNLSLLNEKCVVCDNDLNEHEQSKLYIESLLETYKHSESYELARTLLKEAKDKLDEHKKNEQDFSSNLKSYKELMVEISKSQDSIKDLKDDIANSAKNSVDLADIQGMIEQEEIKKENATREIALKENKLEELEIQKGTLEKQYQELLKRESRNEFDQAQLEMLIALEHELKEISNVFSQDVRSLLGEYTSDIFKKLIDKKDLEIINHVEIDSYFQIGAYNNHGYKITQDISQGQRQILSLSFITALAKLAVREDSIDKIDYPLFMDSPFNRLSGMNRDNLIEKIPDLTAQWILLVTDTELTPSEEKVFKSTNRLGKWYRINQLDTHHSEIEQVDLSETMSTRGGF</sequence>
<protein>
    <recommendedName>
        <fullName evidence="3">Nuclease SbcCD subunit C</fullName>
    </recommendedName>
</protein>
<dbReference type="AlphaFoldDB" id="A0A0D0SQX0"/>
<evidence type="ECO:0000313" key="5">
    <source>
        <dbReference type="EMBL" id="GEQ06224.1"/>
    </source>
</evidence>
<evidence type="ECO:0000256" key="4">
    <source>
        <dbReference type="SAM" id="Coils"/>
    </source>
</evidence>
<evidence type="ECO:0000313" key="8">
    <source>
        <dbReference type="Proteomes" id="UP000321057"/>
    </source>
</evidence>
<feature type="coiled-coil region" evidence="4">
    <location>
        <begin position="375"/>
        <end position="485"/>
    </location>
</feature>
<comment type="subunit">
    <text evidence="2">Heterodimer of SbcC and SbcD.</text>
</comment>
<dbReference type="SUPFAM" id="SSF52540">
    <property type="entry name" value="P-loop containing nucleoside triphosphate hydrolases"/>
    <property type="match status" value="2"/>
</dbReference>
<dbReference type="PANTHER" id="PTHR32114">
    <property type="entry name" value="ABC TRANSPORTER ABCH.3"/>
    <property type="match status" value="1"/>
</dbReference>
<proteinExistence type="inferred from homology"/>
<feature type="coiled-coil region" evidence="4">
    <location>
        <begin position="220"/>
        <end position="295"/>
    </location>
</feature>
<comment type="similarity">
    <text evidence="1">Belongs to the SMC family. SbcC subfamily.</text>
</comment>
<evidence type="ECO:0000256" key="2">
    <source>
        <dbReference type="ARBA" id="ARBA00011322"/>
    </source>
</evidence>
<gene>
    <name evidence="6" type="ORF">NCTC12195_00254</name>
    <name evidence="5" type="ORF">SGA02_20520</name>
</gene>
<evidence type="ECO:0000313" key="6">
    <source>
        <dbReference type="EMBL" id="SUM30854.1"/>
    </source>
</evidence>
<dbReference type="EMBL" id="BKAX01000006">
    <property type="protein sequence ID" value="GEQ06224.1"/>
    <property type="molecule type" value="Genomic_DNA"/>
</dbReference>